<organism evidence="5 6">
    <name type="scientific">Stylonychia lemnae</name>
    <name type="common">Ciliate</name>
    <dbReference type="NCBI Taxonomy" id="5949"/>
    <lineage>
        <taxon>Eukaryota</taxon>
        <taxon>Sar</taxon>
        <taxon>Alveolata</taxon>
        <taxon>Ciliophora</taxon>
        <taxon>Intramacronucleata</taxon>
        <taxon>Spirotrichea</taxon>
        <taxon>Stichotrichia</taxon>
        <taxon>Sporadotrichida</taxon>
        <taxon>Oxytrichidae</taxon>
        <taxon>Stylonychinae</taxon>
        <taxon>Stylonychia</taxon>
    </lineage>
</organism>
<feature type="compositionally biased region" description="Polar residues" evidence="3">
    <location>
        <begin position="930"/>
        <end position="962"/>
    </location>
</feature>
<dbReference type="EMBL" id="CCKQ01002027">
    <property type="protein sequence ID" value="CDW73124.1"/>
    <property type="molecule type" value="Genomic_DNA"/>
</dbReference>
<feature type="region of interest" description="Disordered" evidence="3">
    <location>
        <begin position="722"/>
        <end position="750"/>
    </location>
</feature>
<feature type="compositionally biased region" description="Basic and acidic residues" evidence="3">
    <location>
        <begin position="1417"/>
        <end position="1432"/>
    </location>
</feature>
<evidence type="ECO:0000313" key="6">
    <source>
        <dbReference type="Proteomes" id="UP000039865"/>
    </source>
</evidence>
<dbReference type="PROSITE" id="PS50158">
    <property type="entry name" value="ZF_CCHC"/>
    <property type="match status" value="1"/>
</dbReference>
<dbReference type="PROSITE" id="PS51113">
    <property type="entry name" value="ZF_BTK"/>
    <property type="match status" value="1"/>
</dbReference>
<feature type="region of interest" description="Disordered" evidence="3">
    <location>
        <begin position="789"/>
        <end position="848"/>
    </location>
</feature>
<reference evidence="5 6" key="1">
    <citation type="submission" date="2014-06" db="EMBL/GenBank/DDBJ databases">
        <authorList>
            <person name="Swart Estienne"/>
        </authorList>
    </citation>
    <scope>NUCLEOTIDE SEQUENCE [LARGE SCALE GENOMIC DNA]</scope>
    <source>
        <strain evidence="5 6">130c</strain>
    </source>
</reference>
<dbReference type="OrthoDB" id="313515at2759"/>
<feature type="domain" description="CCHC-type" evidence="4">
    <location>
        <begin position="631"/>
        <end position="645"/>
    </location>
</feature>
<dbReference type="SUPFAM" id="SSF57756">
    <property type="entry name" value="Retrovirus zinc finger-like domains"/>
    <property type="match status" value="1"/>
</dbReference>
<keyword evidence="2" id="KW-0175">Coiled coil</keyword>
<dbReference type="GO" id="GO:0035556">
    <property type="term" value="P:intracellular signal transduction"/>
    <property type="evidence" value="ECO:0007669"/>
    <property type="project" value="InterPro"/>
</dbReference>
<feature type="compositionally biased region" description="Polar residues" evidence="3">
    <location>
        <begin position="789"/>
        <end position="799"/>
    </location>
</feature>
<feature type="compositionally biased region" description="Polar residues" evidence="3">
    <location>
        <begin position="1236"/>
        <end position="1253"/>
    </location>
</feature>
<accession>A0A077ZU72</accession>
<keyword evidence="6" id="KW-1185">Reference proteome</keyword>
<feature type="region of interest" description="Disordered" evidence="3">
    <location>
        <begin position="1341"/>
        <end position="1446"/>
    </location>
</feature>
<protein>
    <submittedName>
        <fullName evidence="5">Ankyrin repeat domain containing protein</fullName>
    </submittedName>
</protein>
<gene>
    <name evidence="5" type="primary">Contig6656.g7122</name>
    <name evidence="5" type="ORF">STYLEM_2094</name>
</gene>
<feature type="region of interest" description="Disordered" evidence="3">
    <location>
        <begin position="121"/>
        <end position="148"/>
    </location>
</feature>
<evidence type="ECO:0000313" key="5">
    <source>
        <dbReference type="EMBL" id="CDW73124.1"/>
    </source>
</evidence>
<feature type="coiled-coil region" evidence="2">
    <location>
        <begin position="449"/>
        <end position="557"/>
    </location>
</feature>
<feature type="region of interest" description="Disordered" evidence="3">
    <location>
        <begin position="1190"/>
        <end position="1259"/>
    </location>
</feature>
<evidence type="ECO:0000256" key="2">
    <source>
        <dbReference type="SAM" id="Coils"/>
    </source>
</evidence>
<keyword evidence="1" id="KW-0863">Zinc-finger</keyword>
<dbReference type="GO" id="GO:0008270">
    <property type="term" value="F:zinc ion binding"/>
    <property type="evidence" value="ECO:0007669"/>
    <property type="project" value="UniProtKB-KW"/>
</dbReference>
<evidence type="ECO:0000256" key="3">
    <source>
        <dbReference type="SAM" id="MobiDB-lite"/>
    </source>
</evidence>
<feature type="compositionally biased region" description="Polar residues" evidence="3">
    <location>
        <begin position="722"/>
        <end position="733"/>
    </location>
</feature>
<feature type="region of interest" description="Disordered" evidence="3">
    <location>
        <begin position="921"/>
        <end position="970"/>
    </location>
</feature>
<dbReference type="Proteomes" id="UP000039865">
    <property type="component" value="Unassembled WGS sequence"/>
</dbReference>
<dbReference type="InterPro" id="IPR001878">
    <property type="entry name" value="Znf_CCHC"/>
</dbReference>
<name>A0A077ZU72_STYLE</name>
<evidence type="ECO:0000259" key="4">
    <source>
        <dbReference type="PROSITE" id="PS50158"/>
    </source>
</evidence>
<dbReference type="InterPro" id="IPR001562">
    <property type="entry name" value="Znf_Btk_motif"/>
</dbReference>
<keyword evidence="1" id="KW-0479">Metal-binding</keyword>
<dbReference type="GO" id="GO:0003676">
    <property type="term" value="F:nucleic acid binding"/>
    <property type="evidence" value="ECO:0007669"/>
    <property type="project" value="InterPro"/>
</dbReference>
<keyword evidence="1" id="KW-0862">Zinc</keyword>
<feature type="compositionally biased region" description="Low complexity" evidence="3">
    <location>
        <begin position="829"/>
        <end position="847"/>
    </location>
</feature>
<feature type="compositionally biased region" description="Polar residues" evidence="3">
    <location>
        <begin position="1299"/>
        <end position="1316"/>
    </location>
</feature>
<feature type="coiled-coil region" evidence="2">
    <location>
        <begin position="348"/>
        <end position="410"/>
    </location>
</feature>
<sequence>MNNLKTPQDNTQALLNQSQNSFVIQPNSLNHDASFAYQQSAGFISPANNDYKTPFVESNLIISSNYEYQIPPPKTAQTTQFSMADQSSLQNQDNNKIRLIAAVIEREWQLKPDIIQKSDDVQSRRFSGAGDQISGKNRAVTAGGPTMNKLGRDMSNMRAAQKTQPDSQNLYIAARSQVHTSYGNHTNYNIQKNQSMPEITPELAATVVRDFLLPMFQNDGKKLIRKKRRDMISSPKTLKQSLKASEYQSDPLELTQLNQLLNEDIHDKKSKLGGTTSVFHELKLSEQLMNEIYGLRNDIDNLQIQKEEMQIFINRLQTGNNDLSHKINLYGKKYKTIKQRFVTVAQDLRNEKMLCKRLQNSMQEMNNLFKINEQQRKTISQCCNDTRIQNEKLNNRVIELKQLLAIVRMENNIMGDQLKLLHNSFSNIGDCEKIQNKCNFELSRGYELNEERINELNEIQVELSKALEENTEIRSIMRDLNANKKKLIEDKEKFLHFFKEKMNQMETELNESKTSKEQIKEEFTKLEKLLISVTNEREKLKIKIQKLKNRRAVDLDQKICKNCGKEYLQNENFNWSCRTHRSDWGGEMWWCCGKTKKEAPGCKYAKHETKDDEEEEKTHDQEDKSRIKQLKCICCKEAGHLAKDCMRDPNLRTNQNIQEELLRIDKYKEYKKLNADTFQNTTKLFEMLAREKMPVIYEETISSDNGMGSRLGDETATNKPVITQQQSHINSQNEQDDDDGDGLDLGTEKKKRKKRIYKETSFKGYGLMKFDDFNYNAFNQIVFQMSKKNNLDKSGNSPSFRAGAEQLRSNEDEDQDQVNEDHRKLSAPKLSDLNNNNDNKDFGSGSNVIEGEERHAGIQKGISFNKRLYSQDEVYQIKNYQTRDMYEDILDLKNMALIENMKQKNLIDIDAHYKTQLELLSKQKGKGAQSKRSGQTRSVARQSDDTSQLFSSFNKDNESPNQLAGGKQGNQSLANLNSLRVNSSRPKLSASSKKSIFFNNLPPEYRDMSTTQILNSPVGRAYQQVMKQEQEKGTLSDQDEQLVIKSNSSSNGPATGSANAANIQAAIAVGNGQNQIATQQIMNSAFELRVKNMNQVQQSKVQLQDVDIQQIQKERQSKKLQQITKNLKEADQVVIERSNTNPLNQMPNQIQVVSSGAGGEKKILVENLDKSLSPLKKNNSMIPGAQLESPLLQSPTFSGSGAGAGTGAVAAAGTGQEGKQSGRLQSRRTMEKKQSVQKSPASATSKQNQNSTPRKSKLQRLIEDKQKYTQIETMIKNAPSDPNQSQGGDQIRKTLSGGRKQSSASIHSNSKVIVNPQSIKKKIKSDSMSLNDTNSQALLNSTQLSKNNAPIEETKQQRVTPNIEVRQLSQTKTQLKDTQSTEQSLRELQKSSRKSSQQKPKVSISEGKQQNLGFNDLSKDALESQKQREDQKKKKSVNIDKSTTRQ</sequence>
<evidence type="ECO:0000256" key="1">
    <source>
        <dbReference type="PROSITE-ProRule" id="PRU00432"/>
    </source>
</evidence>
<feature type="region of interest" description="Disordered" evidence="3">
    <location>
        <begin position="1275"/>
        <end position="1316"/>
    </location>
</feature>
<feature type="compositionally biased region" description="Polar residues" evidence="3">
    <location>
        <begin position="1367"/>
        <end position="1383"/>
    </location>
</feature>
<dbReference type="InterPro" id="IPR036875">
    <property type="entry name" value="Znf_CCHC_sf"/>
</dbReference>
<proteinExistence type="predicted"/>
<dbReference type="InParanoid" id="A0A077ZU72"/>